<proteinExistence type="predicted"/>
<organism evidence="7 8">
    <name type="scientific">Sphaerisporangium corydalis</name>
    <dbReference type="NCBI Taxonomy" id="1441875"/>
    <lineage>
        <taxon>Bacteria</taxon>
        <taxon>Bacillati</taxon>
        <taxon>Actinomycetota</taxon>
        <taxon>Actinomycetes</taxon>
        <taxon>Streptosporangiales</taxon>
        <taxon>Streptosporangiaceae</taxon>
        <taxon>Sphaerisporangium</taxon>
    </lineage>
</organism>
<dbReference type="InterPro" id="IPR001647">
    <property type="entry name" value="HTH_TetR"/>
</dbReference>
<evidence type="ECO:0000313" key="7">
    <source>
        <dbReference type="EMBL" id="MFC4587312.1"/>
    </source>
</evidence>
<feature type="domain" description="HTH tetR-type" evidence="6">
    <location>
        <begin position="19"/>
        <end position="79"/>
    </location>
</feature>
<evidence type="ECO:0000256" key="2">
    <source>
        <dbReference type="ARBA" id="ARBA00023125"/>
    </source>
</evidence>
<feature type="compositionally biased region" description="Polar residues" evidence="5">
    <location>
        <begin position="1"/>
        <end position="12"/>
    </location>
</feature>
<dbReference type="Gene3D" id="1.10.357.10">
    <property type="entry name" value="Tetracycline Repressor, domain 2"/>
    <property type="match status" value="1"/>
</dbReference>
<dbReference type="PROSITE" id="PS50977">
    <property type="entry name" value="HTH_TETR_2"/>
    <property type="match status" value="1"/>
</dbReference>
<dbReference type="InterPro" id="IPR050109">
    <property type="entry name" value="HTH-type_TetR-like_transc_reg"/>
</dbReference>
<gene>
    <name evidence="7" type="ORF">ACFO8L_14560</name>
</gene>
<dbReference type="Pfam" id="PF00440">
    <property type="entry name" value="TetR_N"/>
    <property type="match status" value="1"/>
</dbReference>
<evidence type="ECO:0000256" key="4">
    <source>
        <dbReference type="PROSITE-ProRule" id="PRU00335"/>
    </source>
</evidence>
<keyword evidence="2 4" id="KW-0238">DNA-binding</keyword>
<accession>A0ABV9ECN1</accession>
<reference evidence="8" key="1">
    <citation type="journal article" date="2019" name="Int. J. Syst. Evol. Microbiol.">
        <title>The Global Catalogue of Microorganisms (GCM) 10K type strain sequencing project: providing services to taxonomists for standard genome sequencing and annotation.</title>
        <authorList>
            <consortium name="The Broad Institute Genomics Platform"/>
            <consortium name="The Broad Institute Genome Sequencing Center for Infectious Disease"/>
            <person name="Wu L."/>
            <person name="Ma J."/>
        </authorList>
    </citation>
    <scope>NUCLEOTIDE SEQUENCE [LARGE SCALE GENOMIC DNA]</scope>
    <source>
        <strain evidence="8">CCUG 49560</strain>
    </source>
</reference>
<feature type="region of interest" description="Disordered" evidence="5">
    <location>
        <begin position="1"/>
        <end position="22"/>
    </location>
</feature>
<dbReference type="InterPro" id="IPR009057">
    <property type="entry name" value="Homeodomain-like_sf"/>
</dbReference>
<evidence type="ECO:0000256" key="1">
    <source>
        <dbReference type="ARBA" id="ARBA00023015"/>
    </source>
</evidence>
<dbReference type="PANTHER" id="PTHR30055">
    <property type="entry name" value="HTH-TYPE TRANSCRIPTIONAL REGULATOR RUTR"/>
    <property type="match status" value="1"/>
</dbReference>
<protein>
    <submittedName>
        <fullName evidence="7">TetR family transcriptional regulator</fullName>
    </submittedName>
</protein>
<feature type="DNA-binding region" description="H-T-H motif" evidence="4">
    <location>
        <begin position="42"/>
        <end position="61"/>
    </location>
</feature>
<dbReference type="Gene3D" id="1.10.10.60">
    <property type="entry name" value="Homeodomain-like"/>
    <property type="match status" value="1"/>
</dbReference>
<keyword evidence="8" id="KW-1185">Reference proteome</keyword>
<keyword evidence="3" id="KW-0804">Transcription</keyword>
<sequence length="202" mass="22714">MSSPPRTEQQSGLRARKKAKTRRAIQDHAMRLFGEQGYDSTTIEQIAEAAEVSPSTFFRYFPTKEDVVIQDDYDPMLAAAFLAQPASLHPLTAMRGALKEVFELAFEQDRATIVQRIRLIWSIPSLRSRQMEGQVATVTMLTAAIAERTGRSVDDFEVRVFAGAVTGAWISAIQRWIESDCQESLLDLLDEVMDFLQKGMPI</sequence>
<dbReference type="EMBL" id="JBHSFN010000008">
    <property type="protein sequence ID" value="MFC4587312.1"/>
    <property type="molecule type" value="Genomic_DNA"/>
</dbReference>
<name>A0ABV9ECN1_9ACTN</name>
<dbReference type="SUPFAM" id="SSF46689">
    <property type="entry name" value="Homeodomain-like"/>
    <property type="match status" value="1"/>
</dbReference>
<dbReference type="PANTHER" id="PTHR30055:SF234">
    <property type="entry name" value="HTH-TYPE TRANSCRIPTIONAL REGULATOR BETI"/>
    <property type="match status" value="1"/>
</dbReference>
<dbReference type="Pfam" id="PF17754">
    <property type="entry name" value="TetR_C_14"/>
    <property type="match status" value="1"/>
</dbReference>
<evidence type="ECO:0000256" key="5">
    <source>
        <dbReference type="SAM" id="MobiDB-lite"/>
    </source>
</evidence>
<keyword evidence="1" id="KW-0805">Transcription regulation</keyword>
<evidence type="ECO:0000259" key="6">
    <source>
        <dbReference type="PROSITE" id="PS50977"/>
    </source>
</evidence>
<evidence type="ECO:0000313" key="8">
    <source>
        <dbReference type="Proteomes" id="UP001595891"/>
    </source>
</evidence>
<comment type="caution">
    <text evidence="7">The sequence shown here is derived from an EMBL/GenBank/DDBJ whole genome shotgun (WGS) entry which is preliminary data.</text>
</comment>
<dbReference type="InterPro" id="IPR041347">
    <property type="entry name" value="MftR_C"/>
</dbReference>
<evidence type="ECO:0000256" key="3">
    <source>
        <dbReference type="ARBA" id="ARBA00023163"/>
    </source>
</evidence>
<dbReference type="Proteomes" id="UP001595891">
    <property type="component" value="Unassembled WGS sequence"/>
</dbReference>
<dbReference type="RefSeq" id="WP_262844057.1">
    <property type="nucleotide sequence ID" value="NZ_JANZYP010000024.1"/>
</dbReference>
<dbReference type="PRINTS" id="PR00455">
    <property type="entry name" value="HTHTETR"/>
</dbReference>